<proteinExistence type="predicted"/>
<name>A0A6N2C311_SOLCI</name>
<dbReference type="InterPro" id="IPR056924">
    <property type="entry name" value="SH3_Tf2-1"/>
</dbReference>
<dbReference type="Pfam" id="PF24626">
    <property type="entry name" value="SH3_Tf2-1"/>
    <property type="match status" value="1"/>
</dbReference>
<evidence type="ECO:0000313" key="2">
    <source>
        <dbReference type="EMBL" id="TMX01947.1"/>
    </source>
</evidence>
<feature type="domain" description="Tf2-1-like SH3-like" evidence="1">
    <location>
        <begin position="206"/>
        <end position="256"/>
    </location>
</feature>
<comment type="caution">
    <text evidence="2">The sequence shown here is derived from an EMBL/GenBank/DDBJ whole genome shotgun (WGS) entry which is preliminary data.</text>
</comment>
<organism evidence="2">
    <name type="scientific">Solanum chilense</name>
    <name type="common">Tomato</name>
    <name type="synonym">Lycopersicon chilense</name>
    <dbReference type="NCBI Taxonomy" id="4083"/>
    <lineage>
        <taxon>Eukaryota</taxon>
        <taxon>Viridiplantae</taxon>
        <taxon>Streptophyta</taxon>
        <taxon>Embryophyta</taxon>
        <taxon>Tracheophyta</taxon>
        <taxon>Spermatophyta</taxon>
        <taxon>Magnoliopsida</taxon>
        <taxon>eudicotyledons</taxon>
        <taxon>Gunneridae</taxon>
        <taxon>Pentapetalae</taxon>
        <taxon>asterids</taxon>
        <taxon>lamiids</taxon>
        <taxon>Solanales</taxon>
        <taxon>Solanaceae</taxon>
        <taxon>Solanoideae</taxon>
        <taxon>Solaneae</taxon>
        <taxon>Solanum</taxon>
        <taxon>Solanum subgen. Lycopersicon</taxon>
    </lineage>
</organism>
<evidence type="ECO:0000259" key="1">
    <source>
        <dbReference type="Pfam" id="PF24626"/>
    </source>
</evidence>
<dbReference type="AlphaFoldDB" id="A0A6N2C311"/>
<dbReference type="PANTHER" id="PTHR46148:SF56">
    <property type="entry name" value="RETROTRANSPOSON PROTEIN"/>
    <property type="match status" value="1"/>
</dbReference>
<sequence>MHMVDAERVELASYQLKSAAITWFDQWKDVKAEDAPHQSQLASRMPSYRGVEKDIHYNSNFDLTKGYSRLCGVLRCIKSWLGLCVNAKCQERDQSNTEILKDYNMSILYHRGRAHVVVDAIKVKEKQDQDSILFDLKASVHSQRVLAFGQGGDGVLKYQGRLCIPKVDGHQEGILEEAHSSIYSVHPVSTNMYRDLIEVSPIKGVTRFVKKGKHSPRYIGPYRIFKRVGNLAYELELPKELEAVHPVFYMSIVKKFLVDPSLIVPTENVGIKDNLSNEEVLVQILDRQVHTLRKKEVASVHVLWRNHLLKKRLGM</sequence>
<gene>
    <name evidence="2" type="ORF">EJD97_023034</name>
</gene>
<reference evidence="2" key="1">
    <citation type="submission" date="2019-05" db="EMBL/GenBank/DDBJ databases">
        <title>The de novo reference genome and transcriptome assemblies of the wild tomato species Solanum chilense.</title>
        <authorList>
            <person name="Stam R."/>
            <person name="Nosenko T."/>
            <person name="Hoerger A.C."/>
            <person name="Stephan W."/>
            <person name="Seidel M.A."/>
            <person name="Kuhn J.M.M."/>
            <person name="Haberer G."/>
            <person name="Tellier A."/>
        </authorList>
    </citation>
    <scope>NUCLEOTIDE SEQUENCE</scope>
    <source>
        <tissue evidence="2">Mature leaves</tissue>
    </source>
</reference>
<dbReference type="EMBL" id="RXGB01000739">
    <property type="protein sequence ID" value="TMX01947.1"/>
    <property type="molecule type" value="Genomic_DNA"/>
</dbReference>
<protein>
    <recommendedName>
        <fullName evidence="1">Tf2-1-like SH3-like domain-containing protein</fullName>
    </recommendedName>
</protein>
<accession>A0A6N2C311</accession>
<dbReference type="PANTHER" id="PTHR46148">
    <property type="entry name" value="CHROMO DOMAIN-CONTAINING PROTEIN"/>
    <property type="match status" value="1"/>
</dbReference>